<accession>A0A089XF73</accession>
<dbReference type="Proteomes" id="UP000029482">
    <property type="component" value="Chromosome"/>
</dbReference>
<dbReference type="KEGG" id="sgu:SGLAU_23090"/>
<dbReference type="AlphaFoldDB" id="A0A089XF73"/>
<dbReference type="Pfam" id="PF18969">
    <property type="entry name" value="DUF5708"/>
    <property type="match status" value="1"/>
</dbReference>
<name>A0A089XF73_STRGA</name>
<dbReference type="InterPro" id="IPR043762">
    <property type="entry name" value="DUF5708"/>
</dbReference>
<proteinExistence type="predicted"/>
<feature type="transmembrane region" description="Helical" evidence="1">
    <location>
        <begin position="7"/>
        <end position="24"/>
    </location>
</feature>
<evidence type="ECO:0000256" key="1">
    <source>
        <dbReference type="SAM" id="Phobius"/>
    </source>
</evidence>
<keyword evidence="1" id="KW-0472">Membrane</keyword>
<reference evidence="3" key="1">
    <citation type="journal article" date="2015" name="J. Biotechnol.">
        <title>Complete genome sequence of the actinobacterium Streptomyces glaucescens GLA.O (DSM 40922) consisting of a linear chromosome and one linear plasmid.</title>
        <authorList>
            <person name="Ortseifen V."/>
            <person name="Winkler A."/>
            <person name="Albersmeier A."/>
            <person name="Wendler S."/>
            <person name="Puhler A."/>
            <person name="Kalinowski J."/>
            <person name="Ruckert C."/>
        </authorList>
    </citation>
    <scope>NUCLEOTIDE SEQUENCE [LARGE SCALE GENOMIC DNA]</scope>
    <source>
        <strain evidence="3">DSM 40922 / GLA O</strain>
    </source>
</reference>
<keyword evidence="3" id="KW-1185">Reference proteome</keyword>
<protein>
    <submittedName>
        <fullName evidence="2">Uncharacterized protein</fullName>
    </submittedName>
</protein>
<dbReference type="EMBL" id="CP009438">
    <property type="protein sequence ID" value="AIS00567.1"/>
    <property type="molecule type" value="Genomic_DNA"/>
</dbReference>
<dbReference type="STRING" id="1907.SGLAU_23090"/>
<feature type="transmembrane region" description="Helical" evidence="1">
    <location>
        <begin position="36"/>
        <end position="55"/>
    </location>
</feature>
<gene>
    <name evidence="2" type="ORF">SGLAU_23090</name>
</gene>
<evidence type="ECO:0000313" key="2">
    <source>
        <dbReference type="EMBL" id="AIS00567.1"/>
    </source>
</evidence>
<dbReference type="HOGENOM" id="CLU_199862_0_0_11"/>
<organism evidence="2 3">
    <name type="scientific">Streptomyces glaucescens</name>
    <dbReference type="NCBI Taxonomy" id="1907"/>
    <lineage>
        <taxon>Bacteria</taxon>
        <taxon>Bacillati</taxon>
        <taxon>Actinomycetota</taxon>
        <taxon>Actinomycetes</taxon>
        <taxon>Kitasatosporales</taxon>
        <taxon>Streptomycetaceae</taxon>
        <taxon>Streptomyces</taxon>
    </lineage>
</organism>
<dbReference type="OrthoDB" id="3298667at2"/>
<dbReference type="eggNOG" id="ENOG5031SIB">
    <property type="taxonomic scope" value="Bacteria"/>
</dbReference>
<evidence type="ECO:0000313" key="3">
    <source>
        <dbReference type="Proteomes" id="UP000029482"/>
    </source>
</evidence>
<keyword evidence="1" id="KW-0812">Transmembrane</keyword>
<sequence>MNKASRNLSEGAVTLATGLVLWLFTGDVDTPVVTLAKAGVVLMCVGGVLLATGLYQRVRGGRVRRVRGGRVRRGA</sequence>
<keyword evidence="1" id="KW-1133">Transmembrane helix</keyword>
<dbReference type="RefSeq" id="WP_043504157.1">
    <property type="nucleotide sequence ID" value="NZ_CP009438.1"/>
</dbReference>